<dbReference type="Gene3D" id="3.40.50.150">
    <property type="entry name" value="Vaccinia Virus protein VP39"/>
    <property type="match status" value="1"/>
</dbReference>
<dbReference type="InterPro" id="IPR029063">
    <property type="entry name" value="SAM-dependent_MTases_sf"/>
</dbReference>
<keyword evidence="3" id="KW-1185">Reference proteome</keyword>
<dbReference type="CDD" id="cd02440">
    <property type="entry name" value="AdoMet_MTases"/>
    <property type="match status" value="1"/>
</dbReference>
<sequence length="341" mass="36650">MDQPHTSACQCLPVMTTGGLLDVAEPEAGQPMAARHDPSTHTARTYLDRLQPYLKPDARVGAGKFPEATIQFTRGMLANAHYFSHPKWMDNWLAEVHRYPELRERWLSVTGPLDGKVLVDVGCGPGNVLATLGGKPRIAIGVDIAEGSLVRAASVGYVPLLADAHDMPLASGIADVVAINGSLHHCDDMAAVLREAARLVKPGGVLVTDHDPQRSAWHFRGIAMALWRLRVPVYRWLNRGGHAAADNEQQWALATELHHRPGDGMTEALAHSVFDAMGWNVGVFPHNHYVGSQALSGDIGDAPLKIRVAQRLSGIAPGTPQAAMSLFCVARPPAIMAAGRA</sequence>
<comment type="caution">
    <text evidence="2">The sequence shown here is derived from an EMBL/GenBank/DDBJ whole genome shotgun (WGS) entry which is preliminary data.</text>
</comment>
<dbReference type="GO" id="GO:0008757">
    <property type="term" value="F:S-adenosylmethionine-dependent methyltransferase activity"/>
    <property type="evidence" value="ECO:0007669"/>
    <property type="project" value="InterPro"/>
</dbReference>
<dbReference type="Pfam" id="PF08241">
    <property type="entry name" value="Methyltransf_11"/>
    <property type="match status" value="1"/>
</dbReference>
<evidence type="ECO:0000259" key="1">
    <source>
        <dbReference type="Pfam" id="PF08241"/>
    </source>
</evidence>
<keyword evidence="2" id="KW-0489">Methyltransferase</keyword>
<protein>
    <submittedName>
        <fullName evidence="2">Methyltransferase family protein</fullName>
    </submittedName>
</protein>
<dbReference type="GO" id="GO:0032259">
    <property type="term" value="P:methylation"/>
    <property type="evidence" value="ECO:0007669"/>
    <property type="project" value="UniProtKB-KW"/>
</dbReference>
<evidence type="ECO:0000313" key="3">
    <source>
        <dbReference type="Proteomes" id="UP000291078"/>
    </source>
</evidence>
<evidence type="ECO:0000313" key="2">
    <source>
        <dbReference type="EMBL" id="RZT39116.1"/>
    </source>
</evidence>
<dbReference type="AlphaFoldDB" id="A0A4Q7RYZ4"/>
<dbReference type="SUPFAM" id="SSF53335">
    <property type="entry name" value="S-adenosyl-L-methionine-dependent methyltransferases"/>
    <property type="match status" value="1"/>
</dbReference>
<dbReference type="InterPro" id="IPR013216">
    <property type="entry name" value="Methyltransf_11"/>
</dbReference>
<reference evidence="2 3" key="1">
    <citation type="journal article" date="2015" name="Stand. Genomic Sci.">
        <title>Genomic Encyclopedia of Bacterial and Archaeal Type Strains, Phase III: the genomes of soil and plant-associated and newly described type strains.</title>
        <authorList>
            <person name="Whitman W.B."/>
            <person name="Woyke T."/>
            <person name="Klenk H.P."/>
            <person name="Zhou Y."/>
            <person name="Lilburn T.G."/>
            <person name="Beck B.J."/>
            <person name="De Vos P."/>
            <person name="Vandamme P."/>
            <person name="Eisen J.A."/>
            <person name="Garrity G."/>
            <person name="Hugenholtz P."/>
            <person name="Kyrpides N.C."/>
        </authorList>
    </citation>
    <scope>NUCLEOTIDE SEQUENCE [LARGE SCALE GENOMIC DNA]</scope>
    <source>
        <strain evidence="2 3">ASC-9842</strain>
    </source>
</reference>
<gene>
    <name evidence="2" type="ORF">EV147_2310</name>
</gene>
<proteinExistence type="predicted"/>
<name>A0A4Q7RYZ4_9BURK</name>
<organism evidence="2 3">
    <name type="scientific">Cupriavidus agavae</name>
    <dbReference type="NCBI Taxonomy" id="1001822"/>
    <lineage>
        <taxon>Bacteria</taxon>
        <taxon>Pseudomonadati</taxon>
        <taxon>Pseudomonadota</taxon>
        <taxon>Betaproteobacteria</taxon>
        <taxon>Burkholderiales</taxon>
        <taxon>Burkholderiaceae</taxon>
        <taxon>Cupriavidus</taxon>
    </lineage>
</organism>
<feature type="domain" description="Methyltransferase type 11" evidence="1">
    <location>
        <begin position="119"/>
        <end position="207"/>
    </location>
</feature>
<accession>A0A4Q7RYZ4</accession>
<dbReference type="Proteomes" id="UP000291078">
    <property type="component" value="Unassembled WGS sequence"/>
</dbReference>
<keyword evidence="2" id="KW-0808">Transferase</keyword>
<dbReference type="InterPro" id="IPR050508">
    <property type="entry name" value="Methyltransf_Superfamily"/>
</dbReference>
<dbReference type="PANTHER" id="PTHR42912">
    <property type="entry name" value="METHYLTRANSFERASE"/>
    <property type="match status" value="1"/>
</dbReference>
<dbReference type="EMBL" id="SGXM01000002">
    <property type="protein sequence ID" value="RZT39116.1"/>
    <property type="molecule type" value="Genomic_DNA"/>
</dbReference>